<accession>A0ABD0U8Q7</accession>
<dbReference type="InterPro" id="IPR037490">
    <property type="entry name" value="WAP"/>
</dbReference>
<evidence type="ECO:0000313" key="2">
    <source>
        <dbReference type="Proteomes" id="UP001552299"/>
    </source>
</evidence>
<dbReference type="Proteomes" id="UP001552299">
    <property type="component" value="Unassembled WGS sequence"/>
</dbReference>
<keyword evidence="2" id="KW-1185">Reference proteome</keyword>
<evidence type="ECO:0008006" key="3">
    <source>
        <dbReference type="Google" id="ProtNLM"/>
    </source>
</evidence>
<sequence length="924" mass="106197">MRELPHETHKKSTHHRIAGHLFLASPQQNLYSLPAHWILLTVLSFPALERRETTRKGQKTFPFLRPPLSGLREKMEEQIRNAGALDGKPELSLYELSPLNVTATVSESAGNDFSSCKPSILDEMDSYMEDLNARLIVSRMVSNSVIKGMASAIEQDCAEKISLKEGITNLDNKLQFHDAISENCKKDAIFMEENVAFSHSTFNSSAISHIEHANRLRIEVEDWIQKFKDEFGRATRTDLSQSDNLNVEVGQCRSCSQIEGIHKFEIVEGCVHSLETLLTEMRAYIAAIISSDKTLICEQQSENDIQIDSTTAMLQNLITGLQHEYETIIHDKKTFMIDLKGKWQRKSAELSNVRRELDDLYKSSISLEPGLIFPHVSHEISEERNALKKKDQVHWKPVGNNIASHDENSPIVIENVEEPDKPISVDSPQLMRMTKEELITYFKTEMAKMKRQHDVALQEKTEELFSIKRSFFKEKGSNHLNFKKDKEVELMRKRIAEAVSKLDDIILENENMSTIFDDEGLCSFKEKIDAILLENQRLASLLAAKKKETLHDCSNVLDTANQLTNISVGLEDVDQIEKLQWDMEALKIEMCYNDVINKSALRQLSGELRDRVEGMEMETQVDRCIHVFILKEVVRDVLFRIKIVMLKCYEEKDSVSETLLEKKTELCLELDKNKILKQQIESSSTLLKMKEKLASDLEAAVIQQNEQFDSICHERDMLKDQVIKQDVIIAETKNESDLLKCRLEDGFHDVDRLQTEINKINQNFKIVSDALLDAEKQKNILQSKLIENQAELASEIKKGKEQRKQVELILAFMLELSKSLEELQHKIIDIMECNESRLKVLSCLSDKLLQPAKKFLLYKEVFERRCEDLQKAETEVDLLGDEVDHLISLLGKIYLALEHYSLVLQYYPGVMETLSLIRREIKGE</sequence>
<dbReference type="PANTHER" id="PTHR33883">
    <property type="entry name" value="WPP DOMAIN-ASSOCIATED PROTEIN"/>
    <property type="match status" value="1"/>
</dbReference>
<dbReference type="PANTHER" id="PTHR33883:SF10">
    <property type="entry name" value="WPP DOMAIN-ASSOCIATED PROTEIN"/>
    <property type="match status" value="1"/>
</dbReference>
<dbReference type="AlphaFoldDB" id="A0ABD0U8Q7"/>
<dbReference type="EMBL" id="JANQDX010000017">
    <property type="protein sequence ID" value="KAL0908911.1"/>
    <property type="molecule type" value="Genomic_DNA"/>
</dbReference>
<gene>
    <name evidence="1" type="ORF">M5K25_023424</name>
</gene>
<evidence type="ECO:0000313" key="1">
    <source>
        <dbReference type="EMBL" id="KAL0908911.1"/>
    </source>
</evidence>
<name>A0ABD0U8Q7_DENTH</name>
<organism evidence="1 2">
    <name type="scientific">Dendrobium thyrsiflorum</name>
    <name type="common">Pinecone-like raceme dendrobium</name>
    <name type="synonym">Orchid</name>
    <dbReference type="NCBI Taxonomy" id="117978"/>
    <lineage>
        <taxon>Eukaryota</taxon>
        <taxon>Viridiplantae</taxon>
        <taxon>Streptophyta</taxon>
        <taxon>Embryophyta</taxon>
        <taxon>Tracheophyta</taxon>
        <taxon>Spermatophyta</taxon>
        <taxon>Magnoliopsida</taxon>
        <taxon>Liliopsida</taxon>
        <taxon>Asparagales</taxon>
        <taxon>Orchidaceae</taxon>
        <taxon>Epidendroideae</taxon>
        <taxon>Malaxideae</taxon>
        <taxon>Dendrobiinae</taxon>
        <taxon>Dendrobium</taxon>
    </lineage>
</organism>
<reference evidence="1 2" key="1">
    <citation type="journal article" date="2024" name="Plant Biotechnol. J.">
        <title>Dendrobium thyrsiflorum genome and its molecular insights into genes involved in important horticultural traits.</title>
        <authorList>
            <person name="Chen B."/>
            <person name="Wang J.Y."/>
            <person name="Zheng P.J."/>
            <person name="Li K.L."/>
            <person name="Liang Y.M."/>
            <person name="Chen X.F."/>
            <person name="Zhang C."/>
            <person name="Zhao X."/>
            <person name="He X."/>
            <person name="Zhang G.Q."/>
            <person name="Liu Z.J."/>
            <person name="Xu Q."/>
        </authorList>
    </citation>
    <scope>NUCLEOTIDE SEQUENCE [LARGE SCALE GENOMIC DNA]</scope>
    <source>
        <strain evidence="1">GZMU011</strain>
    </source>
</reference>
<proteinExistence type="predicted"/>
<comment type="caution">
    <text evidence="1">The sequence shown here is derived from an EMBL/GenBank/DDBJ whole genome shotgun (WGS) entry which is preliminary data.</text>
</comment>
<protein>
    <recommendedName>
        <fullName evidence="3">WPP domain-associated protein</fullName>
    </recommendedName>
</protein>